<dbReference type="Gene3D" id="3.30.2320.10">
    <property type="entry name" value="hypothetical protein PF0899 domain"/>
    <property type="match status" value="1"/>
</dbReference>
<accession>A0A329M2M9</accession>
<name>A0A329M2M9_9MYCO</name>
<dbReference type="SUPFAM" id="SSF56563">
    <property type="entry name" value="Major capsid protein gp5"/>
    <property type="match status" value="1"/>
</dbReference>
<dbReference type="Gene3D" id="3.30.2400.10">
    <property type="entry name" value="Major capsid protein gp5"/>
    <property type="match status" value="1"/>
</dbReference>
<organism evidence="3 4">
    <name type="scientific">Mycobacterium colombiense</name>
    <dbReference type="NCBI Taxonomy" id="339268"/>
    <lineage>
        <taxon>Bacteria</taxon>
        <taxon>Bacillati</taxon>
        <taxon>Actinomycetota</taxon>
        <taxon>Actinomycetes</taxon>
        <taxon>Mycobacteriales</taxon>
        <taxon>Mycobacteriaceae</taxon>
        <taxon>Mycobacterium</taxon>
        <taxon>Mycobacterium avium complex (MAC)</taxon>
    </lineage>
</organism>
<comment type="caution">
    <text evidence="3">The sequence shown here is derived from an EMBL/GenBank/DDBJ whole genome shotgun (WGS) entry which is preliminary data.</text>
</comment>
<dbReference type="Pfam" id="PF05065">
    <property type="entry name" value="Phage_capsid"/>
    <property type="match status" value="1"/>
</dbReference>
<gene>
    <name evidence="3" type="ORF">DQP57_12030</name>
</gene>
<evidence type="ECO:0000313" key="3">
    <source>
        <dbReference type="EMBL" id="RAV11197.1"/>
    </source>
</evidence>
<evidence type="ECO:0000313" key="4">
    <source>
        <dbReference type="Proteomes" id="UP000250915"/>
    </source>
</evidence>
<reference evidence="3 4" key="1">
    <citation type="submission" date="2018-06" db="EMBL/GenBank/DDBJ databases">
        <title>NTM in soil in Japan.</title>
        <authorList>
            <person name="Ohya K."/>
        </authorList>
    </citation>
    <scope>NUCLEOTIDE SEQUENCE [LARGE SCALE GENOMIC DNA]</scope>
    <source>
        <strain evidence="3 4">GF28</strain>
    </source>
</reference>
<dbReference type="AlphaFoldDB" id="A0A329M2M9"/>
<dbReference type="RefSeq" id="WP_112633196.1">
    <property type="nucleotide sequence ID" value="NZ_QMEV01000020.1"/>
</dbReference>
<protein>
    <submittedName>
        <fullName evidence="3">Phage major capsid protein</fullName>
    </submittedName>
</protein>
<comment type="subcellular location">
    <subcellularLocation>
        <location evidence="1">Virion</location>
    </subcellularLocation>
</comment>
<evidence type="ECO:0000256" key="1">
    <source>
        <dbReference type="ARBA" id="ARBA00004328"/>
    </source>
</evidence>
<proteinExistence type="predicted"/>
<dbReference type="OrthoDB" id="8444243at2"/>
<dbReference type="Proteomes" id="UP000250915">
    <property type="component" value="Unassembled WGS sequence"/>
</dbReference>
<feature type="domain" description="Phage capsid-like C-terminal" evidence="2">
    <location>
        <begin position="135"/>
        <end position="393"/>
    </location>
</feature>
<dbReference type="InterPro" id="IPR024455">
    <property type="entry name" value="Phage_capsid"/>
</dbReference>
<dbReference type="NCBIfam" id="TIGR01554">
    <property type="entry name" value="major_cap_HK97"/>
    <property type="match status" value="1"/>
</dbReference>
<evidence type="ECO:0000259" key="2">
    <source>
        <dbReference type="Pfam" id="PF05065"/>
    </source>
</evidence>
<sequence length="397" mass="42758">MRDITELRETRAKLAAARAAITSSVEARGDSHANPKESEAFRRLTERIETLNDEIEEAVRAGQDNPQARAVAGAMARATNCNRPGADAGTRIGDRAGAGDWASRAADAIWAANSFDGETRAITASSIDLPSMVLPQVVPMERPKRVIDLLVDRAESPSNAFEFWQQTTRTNNAAMTADFATKPTSTFTVTPVEDRLRVLAHLSEDVPNRLWLDYDELRQFLITELYQGLLDALEEQVLNGDGSGENFEGILHASGTTAVAFDTDVPTTLRGALSTFETSGVQPTGWVLNPTDAAALDLLREGGTPDLFVLGGGYQNGPANSANIFGDVPRLVSPRVPAGKALLADWTKVRLFTRGGILTMLDPFSGFATNTTRLRSEMRIGMGLLRPSAFAVIALSA</sequence>
<dbReference type="InterPro" id="IPR054612">
    <property type="entry name" value="Phage_capsid-like_C"/>
</dbReference>
<dbReference type="EMBL" id="QMEV01000020">
    <property type="protein sequence ID" value="RAV11197.1"/>
    <property type="molecule type" value="Genomic_DNA"/>
</dbReference>